<organism evidence="1 2">
    <name type="scientific">Golovinomyces cichoracearum</name>
    <dbReference type="NCBI Taxonomy" id="62708"/>
    <lineage>
        <taxon>Eukaryota</taxon>
        <taxon>Fungi</taxon>
        <taxon>Dikarya</taxon>
        <taxon>Ascomycota</taxon>
        <taxon>Pezizomycotina</taxon>
        <taxon>Leotiomycetes</taxon>
        <taxon>Erysiphales</taxon>
        <taxon>Erysiphaceae</taxon>
        <taxon>Golovinomyces</taxon>
    </lineage>
</organism>
<evidence type="ECO:0000313" key="1">
    <source>
        <dbReference type="EMBL" id="RKF77081.1"/>
    </source>
</evidence>
<protein>
    <submittedName>
        <fullName evidence="1">Uncharacterized protein</fullName>
    </submittedName>
</protein>
<name>A0A420IRB3_9PEZI</name>
<dbReference type="Proteomes" id="UP000285326">
    <property type="component" value="Unassembled WGS sequence"/>
</dbReference>
<evidence type="ECO:0000313" key="2">
    <source>
        <dbReference type="Proteomes" id="UP000285326"/>
    </source>
</evidence>
<accession>A0A420IRB3</accession>
<gene>
    <name evidence="1" type="ORF">GcM1_222041</name>
</gene>
<sequence>MQHAAIINKFLEAYPWASEMVELKQSLGVYGNSIKALCALPPAWQPYVNLIYGCKSDIFPRKELSPLIACAVEVESETNETLKNYYHDEKYADVVEKLKSLRDSKSQQIFSIEGVNNFTVRDIAMNDNSDEEVENINDDTDSADIAEDQIQL</sequence>
<reference evidence="1 2" key="1">
    <citation type="journal article" date="2018" name="BMC Genomics">
        <title>Comparative genome analyses reveal sequence features reflecting distinct modes of host-adaptation between dicot and monocot powdery mildew.</title>
        <authorList>
            <person name="Wu Y."/>
            <person name="Ma X."/>
            <person name="Pan Z."/>
            <person name="Kale S.D."/>
            <person name="Song Y."/>
            <person name="King H."/>
            <person name="Zhang Q."/>
            <person name="Presley C."/>
            <person name="Deng X."/>
            <person name="Wei C.I."/>
            <person name="Xiao S."/>
        </authorList>
    </citation>
    <scope>NUCLEOTIDE SEQUENCE [LARGE SCALE GENOMIC DNA]</scope>
    <source>
        <strain evidence="1">UMSG1</strain>
    </source>
</reference>
<comment type="caution">
    <text evidence="1">The sequence shown here is derived from an EMBL/GenBank/DDBJ whole genome shotgun (WGS) entry which is preliminary data.</text>
</comment>
<dbReference type="AlphaFoldDB" id="A0A420IRB3"/>
<proteinExistence type="predicted"/>
<dbReference type="EMBL" id="MCBS01022246">
    <property type="protein sequence ID" value="RKF77081.1"/>
    <property type="molecule type" value="Genomic_DNA"/>
</dbReference>